<keyword evidence="6" id="KW-1185">Reference proteome</keyword>
<feature type="domain" description="GH10" evidence="5">
    <location>
        <begin position="1"/>
        <end position="221"/>
    </location>
</feature>
<keyword evidence="3" id="KW-0119">Carbohydrate metabolism</keyword>
<sequence length="338" mass="38815">VTIRGHCIFWAVPNEVPSWLVNLPKRQLYGRMQQRMEDLLGRYSRRFVHWDVNNEMLHGSFFADRFDKSIREWMFKRAAELDADADLFINDFDVVENSQMTELLVEQAKELIDRGVDVDGIGVQGHFTGSINPVLLRLRLNTLAEVGRPIWLTEVDILNKDPVGRANSLEALMRTAFSHPSVHGIMFWAFWDRNSWRGPDVALVNGDEWKLNAAGERYIKLLNQWTTREILSPTTVDKHGAEVRFSGFYGDYDVTVTLPGGNVIKKQFTLEPGYDEFNLKIDIGNQPYFHTSPPPVPQETQDFTKQLNNITTQLNNLLLEQGPDQRLPDEGVREEETG</sequence>
<dbReference type="PRINTS" id="PR00134">
    <property type="entry name" value="GLHYDRLASE10"/>
</dbReference>
<proteinExistence type="inferred from homology"/>
<feature type="non-terminal residue" evidence="7">
    <location>
        <position position="1"/>
    </location>
</feature>
<dbReference type="GeneID" id="116287179"/>
<reference evidence="7" key="1">
    <citation type="submission" date="2025-08" db="UniProtKB">
        <authorList>
            <consortium name="RefSeq"/>
        </authorList>
    </citation>
    <scope>IDENTIFICATION</scope>
    <source>
        <tissue evidence="7">Tentacle</tissue>
    </source>
</reference>
<keyword evidence="2" id="KW-0378">Hydrolase</keyword>
<organism evidence="6 7">
    <name type="scientific">Actinia tenebrosa</name>
    <name type="common">Australian red waratah sea anemone</name>
    <dbReference type="NCBI Taxonomy" id="6105"/>
    <lineage>
        <taxon>Eukaryota</taxon>
        <taxon>Metazoa</taxon>
        <taxon>Cnidaria</taxon>
        <taxon>Anthozoa</taxon>
        <taxon>Hexacorallia</taxon>
        <taxon>Actiniaria</taxon>
        <taxon>Actiniidae</taxon>
        <taxon>Actinia</taxon>
    </lineage>
</organism>
<dbReference type="InterPro" id="IPR017853">
    <property type="entry name" value="GH"/>
</dbReference>
<evidence type="ECO:0000259" key="5">
    <source>
        <dbReference type="PROSITE" id="PS51760"/>
    </source>
</evidence>
<dbReference type="PANTHER" id="PTHR31490">
    <property type="entry name" value="GLYCOSYL HYDROLASE"/>
    <property type="match status" value="1"/>
</dbReference>
<evidence type="ECO:0000256" key="1">
    <source>
        <dbReference type="ARBA" id="ARBA00007495"/>
    </source>
</evidence>
<evidence type="ECO:0000256" key="2">
    <source>
        <dbReference type="ARBA" id="ARBA00022801"/>
    </source>
</evidence>
<dbReference type="GO" id="GO:0031176">
    <property type="term" value="F:endo-1,4-beta-xylanase activity"/>
    <property type="evidence" value="ECO:0007669"/>
    <property type="project" value="UniProtKB-ARBA"/>
</dbReference>
<dbReference type="KEGG" id="aten:116287179"/>
<dbReference type="OrthoDB" id="5985438at2759"/>
<accession>A0A6P8HB12</accession>
<dbReference type="SMART" id="SM00633">
    <property type="entry name" value="Glyco_10"/>
    <property type="match status" value="1"/>
</dbReference>
<evidence type="ECO:0000313" key="7">
    <source>
        <dbReference type="RefSeq" id="XP_031549685.1"/>
    </source>
</evidence>
<dbReference type="PROSITE" id="PS51760">
    <property type="entry name" value="GH10_2"/>
    <property type="match status" value="1"/>
</dbReference>
<name>A0A6P8HB12_ACTTE</name>
<gene>
    <name evidence="7" type="primary">LOC116287179</name>
</gene>
<dbReference type="Pfam" id="PF00331">
    <property type="entry name" value="Glyco_hydro_10"/>
    <property type="match status" value="1"/>
</dbReference>
<dbReference type="Gene3D" id="3.20.20.80">
    <property type="entry name" value="Glycosidases"/>
    <property type="match status" value="1"/>
</dbReference>
<dbReference type="InterPro" id="IPR001000">
    <property type="entry name" value="GH10_dom"/>
</dbReference>
<dbReference type="AlphaFoldDB" id="A0A6P8HB12"/>
<dbReference type="InterPro" id="IPR044846">
    <property type="entry name" value="GH10"/>
</dbReference>
<comment type="similarity">
    <text evidence="1">Belongs to the glycosyl hydrolase 10 (cellulase F) family.</text>
</comment>
<dbReference type="PANTHER" id="PTHR31490:SF1">
    <property type="entry name" value="ENDO-1,4-BETA-XYLANASE 1"/>
    <property type="match status" value="1"/>
</dbReference>
<dbReference type="SUPFAM" id="SSF51445">
    <property type="entry name" value="(Trans)glycosidases"/>
    <property type="match status" value="1"/>
</dbReference>
<evidence type="ECO:0000313" key="6">
    <source>
        <dbReference type="Proteomes" id="UP000515163"/>
    </source>
</evidence>
<keyword evidence="4" id="KW-0624">Polysaccharide degradation</keyword>
<protein>
    <submittedName>
        <fullName evidence="7">Uncharacterized protein LOC116287179</fullName>
    </submittedName>
</protein>
<dbReference type="InParanoid" id="A0A6P8HB12"/>
<evidence type="ECO:0000256" key="3">
    <source>
        <dbReference type="ARBA" id="ARBA00023277"/>
    </source>
</evidence>
<evidence type="ECO:0000256" key="4">
    <source>
        <dbReference type="ARBA" id="ARBA00023326"/>
    </source>
</evidence>
<dbReference type="Proteomes" id="UP000515163">
    <property type="component" value="Unplaced"/>
</dbReference>
<dbReference type="RefSeq" id="XP_031549685.1">
    <property type="nucleotide sequence ID" value="XM_031693825.1"/>
</dbReference>
<dbReference type="GO" id="GO:0000272">
    <property type="term" value="P:polysaccharide catabolic process"/>
    <property type="evidence" value="ECO:0007669"/>
    <property type="project" value="UniProtKB-KW"/>
</dbReference>